<accession>A0A9P4VS20</accession>
<sequence>MCNKVVHTFSCGHQTIMLAECASSRTAPCGVMNVKHVKHEDRCDSCDNGCQVRFPLYLVVPPCSRCHSYTELTVVRSACYRVDLIRPTSYDNRCHAKRTS</sequence>
<keyword evidence="2" id="KW-1185">Reference proteome</keyword>
<comment type="caution">
    <text evidence="1">The sequence shown here is derived from an EMBL/GenBank/DDBJ whole genome shotgun (WGS) entry which is preliminary data.</text>
</comment>
<protein>
    <submittedName>
        <fullName evidence="1">Uncharacterized protein</fullName>
    </submittedName>
</protein>
<evidence type="ECO:0000313" key="2">
    <source>
        <dbReference type="Proteomes" id="UP000799429"/>
    </source>
</evidence>
<proteinExistence type="predicted"/>
<dbReference type="AlphaFoldDB" id="A0A9P4VS20"/>
<dbReference type="OrthoDB" id="3760002at2759"/>
<organism evidence="1 2">
    <name type="scientific">Patellaria atrata CBS 101060</name>
    <dbReference type="NCBI Taxonomy" id="1346257"/>
    <lineage>
        <taxon>Eukaryota</taxon>
        <taxon>Fungi</taxon>
        <taxon>Dikarya</taxon>
        <taxon>Ascomycota</taxon>
        <taxon>Pezizomycotina</taxon>
        <taxon>Dothideomycetes</taxon>
        <taxon>Dothideomycetes incertae sedis</taxon>
        <taxon>Patellariales</taxon>
        <taxon>Patellariaceae</taxon>
        <taxon>Patellaria</taxon>
    </lineage>
</organism>
<gene>
    <name evidence="1" type="ORF">M501DRAFT_934308</name>
</gene>
<name>A0A9P4VS20_9PEZI</name>
<dbReference type="EMBL" id="MU006095">
    <property type="protein sequence ID" value="KAF2839427.1"/>
    <property type="molecule type" value="Genomic_DNA"/>
</dbReference>
<evidence type="ECO:0000313" key="1">
    <source>
        <dbReference type="EMBL" id="KAF2839427.1"/>
    </source>
</evidence>
<dbReference type="Proteomes" id="UP000799429">
    <property type="component" value="Unassembled WGS sequence"/>
</dbReference>
<reference evidence="1" key="1">
    <citation type="journal article" date="2020" name="Stud. Mycol.">
        <title>101 Dothideomycetes genomes: a test case for predicting lifestyles and emergence of pathogens.</title>
        <authorList>
            <person name="Haridas S."/>
            <person name="Albert R."/>
            <person name="Binder M."/>
            <person name="Bloem J."/>
            <person name="Labutti K."/>
            <person name="Salamov A."/>
            <person name="Andreopoulos B."/>
            <person name="Baker S."/>
            <person name="Barry K."/>
            <person name="Bills G."/>
            <person name="Bluhm B."/>
            <person name="Cannon C."/>
            <person name="Castanera R."/>
            <person name="Culley D."/>
            <person name="Daum C."/>
            <person name="Ezra D."/>
            <person name="Gonzalez J."/>
            <person name="Henrissat B."/>
            <person name="Kuo A."/>
            <person name="Liang C."/>
            <person name="Lipzen A."/>
            <person name="Lutzoni F."/>
            <person name="Magnuson J."/>
            <person name="Mondo S."/>
            <person name="Nolan M."/>
            <person name="Ohm R."/>
            <person name="Pangilinan J."/>
            <person name="Park H.-J."/>
            <person name="Ramirez L."/>
            <person name="Alfaro M."/>
            <person name="Sun H."/>
            <person name="Tritt A."/>
            <person name="Yoshinaga Y."/>
            <person name="Zwiers L.-H."/>
            <person name="Turgeon B."/>
            <person name="Goodwin S."/>
            <person name="Spatafora J."/>
            <person name="Crous P."/>
            <person name="Grigoriev I."/>
        </authorList>
    </citation>
    <scope>NUCLEOTIDE SEQUENCE</scope>
    <source>
        <strain evidence="1">CBS 101060</strain>
    </source>
</reference>